<evidence type="ECO:0000313" key="3">
    <source>
        <dbReference type="Proteomes" id="UP000295600"/>
    </source>
</evidence>
<gene>
    <name evidence="2" type="ORF">EV202_10197</name>
</gene>
<feature type="chain" id="PRO_5020678514" evidence="1">
    <location>
        <begin position="21"/>
        <end position="242"/>
    </location>
</feature>
<dbReference type="EMBL" id="SLXB01000001">
    <property type="protein sequence ID" value="TCO96326.1"/>
    <property type="molecule type" value="Genomic_DNA"/>
</dbReference>
<comment type="caution">
    <text evidence="2">The sequence shown here is derived from an EMBL/GenBank/DDBJ whole genome shotgun (WGS) entry which is preliminary data.</text>
</comment>
<accession>A0A4R2LXJ0</accession>
<feature type="signal peptide" evidence="1">
    <location>
        <begin position="1"/>
        <end position="20"/>
    </location>
</feature>
<protein>
    <submittedName>
        <fullName evidence="2">Uncharacterized protein DUF3575</fullName>
    </submittedName>
</protein>
<keyword evidence="1" id="KW-0732">Signal</keyword>
<dbReference type="InterPro" id="IPR021958">
    <property type="entry name" value="DUF3575"/>
</dbReference>
<proteinExistence type="predicted"/>
<reference evidence="2 3" key="1">
    <citation type="submission" date="2019-03" db="EMBL/GenBank/DDBJ databases">
        <title>Genomic Encyclopedia of Type Strains, Phase IV (KMG-IV): sequencing the most valuable type-strain genomes for metagenomic binning, comparative biology and taxonomic classification.</title>
        <authorList>
            <person name="Goeker M."/>
        </authorList>
    </citation>
    <scope>NUCLEOTIDE SEQUENCE [LARGE SCALE GENOMIC DNA]</scope>
    <source>
        <strain evidence="2 3">DSM 23917</strain>
    </source>
</reference>
<dbReference type="AlphaFoldDB" id="A0A4R2LXJ0"/>
<organism evidence="2 3">
    <name type="scientific">Prevotella heparinolytica</name>
    <dbReference type="NCBI Taxonomy" id="28113"/>
    <lineage>
        <taxon>Bacteria</taxon>
        <taxon>Pseudomonadati</taxon>
        <taxon>Bacteroidota</taxon>
        <taxon>Bacteroidia</taxon>
        <taxon>Bacteroidales</taxon>
        <taxon>Bacteroidaceae</taxon>
        <taxon>Bacteroides</taxon>
    </lineage>
</organism>
<name>A0A4R2LXJ0_9BACE</name>
<dbReference type="Pfam" id="PF12099">
    <property type="entry name" value="DUF3575"/>
    <property type="match status" value="1"/>
</dbReference>
<evidence type="ECO:0000313" key="2">
    <source>
        <dbReference type="EMBL" id="TCO96326.1"/>
    </source>
</evidence>
<dbReference type="RefSeq" id="WP_131924547.1">
    <property type="nucleotide sequence ID" value="NZ_SLXB01000001.1"/>
</dbReference>
<dbReference type="Proteomes" id="UP000295600">
    <property type="component" value="Unassembled WGS sequence"/>
</dbReference>
<sequence>MKLFHSVLLLTFGICNCLYAGQKVEDDFLLRQVGKESSTEENYPPPYDYIADNQRFTTLIFSHFNLALKSNLLYDALLVPNLGAELYVGKNISISFTWMHAWWKTDRRHYYWRTYGGELEVRKWFGTKAAQRLTGHHAGIYAGSLTYDFELGRRGNLSDRWTRHYGLSYGYSWRIAPYLNLDCSIGIGYLTGRYKEYLPVDGCYVWQATKNRHWVGPTKAEVTIVWLIMQDLRHRKAKGGAR</sequence>
<evidence type="ECO:0000256" key="1">
    <source>
        <dbReference type="SAM" id="SignalP"/>
    </source>
</evidence>